<dbReference type="Proteomes" id="UP001206925">
    <property type="component" value="Unassembled WGS sequence"/>
</dbReference>
<feature type="non-terminal residue" evidence="1">
    <location>
        <position position="1"/>
    </location>
</feature>
<accession>A0AAD5GSM0</accession>
<comment type="caution">
    <text evidence="1">The sequence shown here is derived from an EMBL/GenBank/DDBJ whole genome shotgun (WGS) entry which is preliminary data.</text>
</comment>
<evidence type="ECO:0000313" key="1">
    <source>
        <dbReference type="EMBL" id="KAI7750568.1"/>
    </source>
</evidence>
<name>A0AAD5GSM0_AMBAR</name>
<organism evidence="1 2">
    <name type="scientific">Ambrosia artemisiifolia</name>
    <name type="common">Common ragweed</name>
    <dbReference type="NCBI Taxonomy" id="4212"/>
    <lineage>
        <taxon>Eukaryota</taxon>
        <taxon>Viridiplantae</taxon>
        <taxon>Streptophyta</taxon>
        <taxon>Embryophyta</taxon>
        <taxon>Tracheophyta</taxon>
        <taxon>Spermatophyta</taxon>
        <taxon>Magnoliopsida</taxon>
        <taxon>eudicotyledons</taxon>
        <taxon>Gunneridae</taxon>
        <taxon>Pentapetalae</taxon>
        <taxon>asterids</taxon>
        <taxon>campanulids</taxon>
        <taxon>Asterales</taxon>
        <taxon>Asteraceae</taxon>
        <taxon>Asteroideae</taxon>
        <taxon>Heliantheae alliance</taxon>
        <taxon>Heliantheae</taxon>
        <taxon>Ambrosia</taxon>
    </lineage>
</organism>
<gene>
    <name evidence="1" type="ORF">M8C21_022290</name>
</gene>
<evidence type="ECO:0000313" key="2">
    <source>
        <dbReference type="Proteomes" id="UP001206925"/>
    </source>
</evidence>
<sequence>VILEKLGRKGDSNQQTYDLQQFEMGGFVAAISKFEAWEMLNGCDKFSASLLEFVIEITADRDSFSVDIEEKNARKEEILEKQQAFLQIQKNGLQEAGEIYDCDGLTLEKIIKCDMYIGDLKDTKGHIIGLTCGNKREDFNLIRGWFIMCMYKC</sequence>
<reference evidence="1" key="1">
    <citation type="submission" date="2022-06" db="EMBL/GenBank/DDBJ databases">
        <title>Uncovering the hologenomic basis of an extraordinary plant invasion.</title>
        <authorList>
            <person name="Bieker V.C."/>
            <person name="Martin M.D."/>
            <person name="Gilbert T."/>
            <person name="Hodgins K."/>
            <person name="Battlay P."/>
            <person name="Petersen B."/>
            <person name="Wilson J."/>
        </authorList>
    </citation>
    <scope>NUCLEOTIDE SEQUENCE</scope>
    <source>
        <strain evidence="1">AA19_3_7</strain>
        <tissue evidence="1">Leaf</tissue>
    </source>
</reference>
<dbReference type="AlphaFoldDB" id="A0AAD5GSM0"/>
<proteinExistence type="predicted"/>
<dbReference type="EMBL" id="JAMZMK010006122">
    <property type="protein sequence ID" value="KAI7750568.1"/>
    <property type="molecule type" value="Genomic_DNA"/>
</dbReference>
<protein>
    <submittedName>
        <fullName evidence="1">Uncharacterized protein</fullName>
    </submittedName>
</protein>
<keyword evidence="2" id="KW-1185">Reference proteome</keyword>